<protein>
    <recommendedName>
        <fullName evidence="3">tRNA threonylcarbamoyladenosine biosynthesis protein TsaE</fullName>
    </recommendedName>
    <alternativeName>
        <fullName evidence="10">t(6)A37 threonylcarbamoyladenosine biosynthesis protein TsaE</fullName>
    </alternativeName>
</protein>
<evidence type="ECO:0000256" key="7">
    <source>
        <dbReference type="ARBA" id="ARBA00022741"/>
    </source>
</evidence>
<proteinExistence type="inferred from homology"/>
<dbReference type="InterPro" id="IPR027417">
    <property type="entry name" value="P-loop_NTPase"/>
</dbReference>
<evidence type="ECO:0000313" key="11">
    <source>
        <dbReference type="EMBL" id="PIQ07338.1"/>
    </source>
</evidence>
<evidence type="ECO:0000256" key="4">
    <source>
        <dbReference type="ARBA" id="ARBA00022490"/>
    </source>
</evidence>
<reference evidence="11 12" key="1">
    <citation type="submission" date="2017-09" db="EMBL/GenBank/DDBJ databases">
        <title>Depth-based differentiation of microbial function through sediment-hosted aquifers and enrichment of novel symbionts in the deep terrestrial subsurface.</title>
        <authorList>
            <person name="Probst A.J."/>
            <person name="Ladd B."/>
            <person name="Jarett J.K."/>
            <person name="Geller-Mcgrath D.E."/>
            <person name="Sieber C.M."/>
            <person name="Emerson J.B."/>
            <person name="Anantharaman K."/>
            <person name="Thomas B.C."/>
            <person name="Malmstrom R."/>
            <person name="Stieglmeier M."/>
            <person name="Klingl A."/>
            <person name="Woyke T."/>
            <person name="Ryan C.M."/>
            <person name="Banfield J.F."/>
        </authorList>
    </citation>
    <scope>NUCLEOTIDE SEQUENCE [LARGE SCALE GENOMIC DNA]</scope>
    <source>
        <strain evidence="11">CG18_big_fil_WC_8_21_14_2_50_37_10</strain>
    </source>
</reference>
<evidence type="ECO:0000256" key="3">
    <source>
        <dbReference type="ARBA" id="ARBA00019010"/>
    </source>
</evidence>
<dbReference type="PANTHER" id="PTHR33540:SF2">
    <property type="entry name" value="TRNA THREONYLCARBAMOYLADENOSINE BIOSYNTHESIS PROTEIN TSAE"/>
    <property type="match status" value="1"/>
</dbReference>
<comment type="similarity">
    <text evidence="2">Belongs to the TsaE family.</text>
</comment>
<name>A0A2H0FKU9_9BACT</name>
<dbReference type="PANTHER" id="PTHR33540">
    <property type="entry name" value="TRNA THREONYLCARBAMOYLADENOSINE BIOSYNTHESIS PROTEIN TSAE"/>
    <property type="match status" value="1"/>
</dbReference>
<gene>
    <name evidence="11" type="ORF">COW72_00855</name>
</gene>
<keyword evidence="9" id="KW-0460">Magnesium</keyword>
<dbReference type="GO" id="GO:0046872">
    <property type="term" value="F:metal ion binding"/>
    <property type="evidence" value="ECO:0007669"/>
    <property type="project" value="UniProtKB-KW"/>
</dbReference>
<evidence type="ECO:0000313" key="12">
    <source>
        <dbReference type="Proteomes" id="UP000230778"/>
    </source>
</evidence>
<dbReference type="GO" id="GO:0002949">
    <property type="term" value="P:tRNA threonylcarbamoyladenosine modification"/>
    <property type="evidence" value="ECO:0007669"/>
    <property type="project" value="InterPro"/>
</dbReference>
<evidence type="ECO:0000256" key="5">
    <source>
        <dbReference type="ARBA" id="ARBA00022694"/>
    </source>
</evidence>
<evidence type="ECO:0000256" key="8">
    <source>
        <dbReference type="ARBA" id="ARBA00022840"/>
    </source>
</evidence>
<keyword evidence="6" id="KW-0479">Metal-binding</keyword>
<dbReference type="InterPro" id="IPR003442">
    <property type="entry name" value="T6A_TsaE"/>
</dbReference>
<dbReference type="Proteomes" id="UP000230778">
    <property type="component" value="Unassembled WGS sequence"/>
</dbReference>
<keyword evidence="5" id="KW-0819">tRNA processing</keyword>
<dbReference type="AlphaFoldDB" id="A0A2H0FKU9"/>
<evidence type="ECO:0000256" key="2">
    <source>
        <dbReference type="ARBA" id="ARBA00007599"/>
    </source>
</evidence>
<evidence type="ECO:0000256" key="6">
    <source>
        <dbReference type="ARBA" id="ARBA00022723"/>
    </source>
</evidence>
<keyword evidence="4" id="KW-0963">Cytoplasm</keyword>
<dbReference type="Pfam" id="PF02367">
    <property type="entry name" value="TsaE"/>
    <property type="match status" value="1"/>
</dbReference>
<evidence type="ECO:0000256" key="10">
    <source>
        <dbReference type="ARBA" id="ARBA00032441"/>
    </source>
</evidence>
<accession>A0A2H0FKU9</accession>
<evidence type="ECO:0000256" key="1">
    <source>
        <dbReference type="ARBA" id="ARBA00004496"/>
    </source>
</evidence>
<organism evidence="11 12">
    <name type="scientific">Candidatus Nealsonbacteria bacterium CG18_big_fil_WC_8_21_14_2_50_37_10</name>
    <dbReference type="NCBI Taxonomy" id="1974717"/>
    <lineage>
        <taxon>Bacteria</taxon>
        <taxon>Candidatus Nealsoniibacteriota</taxon>
    </lineage>
</organism>
<feature type="non-terminal residue" evidence="11">
    <location>
        <position position="1"/>
    </location>
</feature>
<comment type="caution">
    <text evidence="11">The sequence shown here is derived from an EMBL/GenBank/DDBJ whole genome shotgun (WGS) entry which is preliminary data.</text>
</comment>
<keyword evidence="7" id="KW-0547">Nucleotide-binding</keyword>
<dbReference type="GO" id="GO:0005524">
    <property type="term" value="F:ATP binding"/>
    <property type="evidence" value="ECO:0007669"/>
    <property type="project" value="UniProtKB-KW"/>
</dbReference>
<comment type="subcellular location">
    <subcellularLocation>
        <location evidence="1">Cytoplasm</location>
    </subcellularLocation>
</comment>
<evidence type="ECO:0000256" key="9">
    <source>
        <dbReference type="ARBA" id="ARBA00022842"/>
    </source>
</evidence>
<dbReference type="Gene3D" id="3.40.50.300">
    <property type="entry name" value="P-loop containing nucleotide triphosphate hydrolases"/>
    <property type="match status" value="1"/>
</dbReference>
<dbReference type="EMBL" id="PCUC01000047">
    <property type="protein sequence ID" value="PIQ07338.1"/>
    <property type="molecule type" value="Genomic_DNA"/>
</dbReference>
<sequence length="75" mass="9020">TGYKIQNFYHIDCYRVEKPKEILDLGFKEIISNPQNIVAVEWVDRIRKIMPKNTIWIKFDFVNKNTRQISIKYTG</sequence>
<dbReference type="GO" id="GO:0005737">
    <property type="term" value="C:cytoplasm"/>
    <property type="evidence" value="ECO:0007669"/>
    <property type="project" value="UniProtKB-SubCell"/>
</dbReference>
<keyword evidence="8" id="KW-0067">ATP-binding</keyword>